<evidence type="ECO:0000313" key="1">
    <source>
        <dbReference type="EMBL" id="KGE85607.1"/>
    </source>
</evidence>
<proteinExistence type="predicted"/>
<dbReference type="EMBL" id="JPOS01000084">
    <property type="protein sequence ID" value="KGE85607.1"/>
    <property type="molecule type" value="Genomic_DNA"/>
</dbReference>
<evidence type="ECO:0008006" key="3">
    <source>
        <dbReference type="Google" id="ProtNLM"/>
    </source>
</evidence>
<accession>A0A098S338</accession>
<dbReference type="NCBIfam" id="TIGR04183">
    <property type="entry name" value="Por_Secre_tail"/>
    <property type="match status" value="1"/>
</dbReference>
<dbReference type="InterPro" id="IPR026444">
    <property type="entry name" value="Secre_tail"/>
</dbReference>
<gene>
    <name evidence="1" type="ORF">IX84_26300</name>
</gene>
<dbReference type="Proteomes" id="UP000029736">
    <property type="component" value="Unassembled WGS sequence"/>
</dbReference>
<reference evidence="1 2" key="1">
    <citation type="journal article" date="2014" name="Int. J. Syst. Evol. Microbiol.">
        <title>Phaeodactylibacter xiamenensis gen. nov., sp. nov., a member of the family Saprospiraceae isolated from the marine alga Phaeodactylum tricornutum.</title>
        <authorList>
            <person name="Chen Z.Jr."/>
            <person name="Lei X."/>
            <person name="Lai Q."/>
            <person name="Li Y."/>
            <person name="Zhang B."/>
            <person name="Zhang J."/>
            <person name="Zhang H."/>
            <person name="Yang L."/>
            <person name="Zheng W."/>
            <person name="Tian Y."/>
            <person name="Yu Z."/>
            <person name="Xu H.Jr."/>
            <person name="Zheng T."/>
        </authorList>
    </citation>
    <scope>NUCLEOTIDE SEQUENCE [LARGE SCALE GENOMIC DNA]</scope>
    <source>
        <strain evidence="1 2">KD52</strain>
    </source>
</reference>
<name>A0A098S338_9BACT</name>
<organism evidence="1 2">
    <name type="scientific">Phaeodactylibacter xiamenensis</name>
    <dbReference type="NCBI Taxonomy" id="1524460"/>
    <lineage>
        <taxon>Bacteria</taxon>
        <taxon>Pseudomonadati</taxon>
        <taxon>Bacteroidota</taxon>
        <taxon>Saprospiria</taxon>
        <taxon>Saprospirales</taxon>
        <taxon>Haliscomenobacteraceae</taxon>
        <taxon>Phaeodactylibacter</taxon>
    </lineage>
</organism>
<protein>
    <recommendedName>
        <fullName evidence="3">Secretion system C-terminal sorting domain-containing protein</fullName>
    </recommendedName>
</protein>
<comment type="caution">
    <text evidence="1">The sequence shown here is derived from an EMBL/GenBank/DDBJ whole genome shotgun (WGS) entry which is preliminary data.</text>
</comment>
<dbReference type="AlphaFoldDB" id="A0A098S338"/>
<sequence>MRGQEVYRKSIAHNPEGKLIIENLSGQMLYTEDLNLSPAPRSWQLDVGGWPSGVYVVRLQVGAEQMVRKFVKE</sequence>
<keyword evidence="2" id="KW-1185">Reference proteome</keyword>
<evidence type="ECO:0000313" key="2">
    <source>
        <dbReference type="Proteomes" id="UP000029736"/>
    </source>
</evidence>